<evidence type="ECO:0000259" key="15">
    <source>
        <dbReference type="Pfam" id="PF00006"/>
    </source>
</evidence>
<dbReference type="InterPro" id="IPR036121">
    <property type="entry name" value="ATPase_F1/V1/A1_a/bsu_N_sf"/>
</dbReference>
<evidence type="ECO:0000256" key="6">
    <source>
        <dbReference type="ARBA" id="ARBA00022781"/>
    </source>
</evidence>
<dbReference type="CDD" id="cd18113">
    <property type="entry name" value="ATP-synt_F1_alpha_C"/>
    <property type="match status" value="1"/>
</dbReference>
<proteinExistence type="inferred from homology"/>
<dbReference type="Pfam" id="PF02874">
    <property type="entry name" value="ATP-synt_ab_N"/>
    <property type="match status" value="1"/>
</dbReference>
<dbReference type="RefSeq" id="WP_158899878.1">
    <property type="nucleotide sequence ID" value="NZ_CP035733.1"/>
</dbReference>
<evidence type="ECO:0000256" key="9">
    <source>
        <dbReference type="ARBA" id="ARBA00023065"/>
    </source>
</evidence>
<dbReference type="NCBIfam" id="TIGR00962">
    <property type="entry name" value="atpA"/>
    <property type="match status" value="1"/>
</dbReference>
<keyword evidence="8 14" id="KW-1278">Translocase</keyword>
<keyword evidence="12 14" id="KW-0066">ATP synthesis</keyword>
<dbReference type="FunFam" id="3.40.50.300:FF:002432">
    <property type="entry name" value="ATP synthase subunit alpha, mitochondrial"/>
    <property type="match status" value="1"/>
</dbReference>
<keyword evidence="9 14" id="KW-0406">Ion transport</keyword>
<comment type="subcellular location">
    <subcellularLocation>
        <location evidence="14">Cell membrane</location>
        <topology evidence="14">Peripheral membrane protein</topology>
    </subcellularLocation>
    <subcellularLocation>
        <location evidence="2">Membrane</location>
    </subcellularLocation>
</comment>
<evidence type="ECO:0000256" key="5">
    <source>
        <dbReference type="ARBA" id="ARBA00022741"/>
    </source>
</evidence>
<evidence type="ECO:0000313" key="18">
    <source>
        <dbReference type="EMBL" id="QGY80549.1"/>
    </source>
</evidence>
<reference evidence="19" key="1">
    <citation type="submission" date="2019-01" db="EMBL/GenBank/DDBJ databases">
        <title>Sphingorhabdus lacus sp.nov., isolated from an oligotrophic freshwater lake.</title>
        <authorList>
            <person name="Park M."/>
        </authorList>
    </citation>
    <scope>NUCLEOTIDE SEQUENCE [LARGE SCALE GENOMIC DNA]</scope>
    <source>
        <strain evidence="19">IMCC1753</strain>
    </source>
</reference>
<keyword evidence="6 14" id="KW-0375">Hydrogen ion transport</keyword>
<dbReference type="InterPro" id="IPR000194">
    <property type="entry name" value="ATPase_F1/V1/A1_a/bsu_nucl-bd"/>
</dbReference>
<evidence type="ECO:0000256" key="14">
    <source>
        <dbReference type="HAMAP-Rule" id="MF_01346"/>
    </source>
</evidence>
<comment type="similarity">
    <text evidence="3 14">Belongs to the ATPase alpha/beta chains family.</text>
</comment>
<keyword evidence="11 14" id="KW-0139">CF(1)</keyword>
<evidence type="ECO:0000313" key="19">
    <source>
        <dbReference type="Proteomes" id="UP000428803"/>
    </source>
</evidence>
<dbReference type="Pfam" id="PF00006">
    <property type="entry name" value="ATP-synt_ab"/>
    <property type="match status" value="1"/>
</dbReference>
<keyword evidence="5 14" id="KW-0547">Nucleotide-binding</keyword>
<dbReference type="GO" id="GO:0043531">
    <property type="term" value="F:ADP binding"/>
    <property type="evidence" value="ECO:0007669"/>
    <property type="project" value="TreeGrafter"/>
</dbReference>
<dbReference type="Proteomes" id="UP000428803">
    <property type="component" value="Chromosome"/>
</dbReference>
<gene>
    <name evidence="14" type="primary">atpA</name>
    <name evidence="18" type="ORF">EUU25_07890</name>
</gene>
<dbReference type="InterPro" id="IPR033732">
    <property type="entry name" value="ATP_synth_F1_a_nt-bd_dom"/>
</dbReference>
<dbReference type="KEGG" id="slaa:EUU25_07890"/>
<feature type="domain" description="ATPase F1/V1/A1 complex alpha/beta subunit nucleotide-binding" evidence="15">
    <location>
        <begin position="149"/>
        <end position="372"/>
    </location>
</feature>
<evidence type="ECO:0000256" key="1">
    <source>
        <dbReference type="ARBA" id="ARBA00003784"/>
    </source>
</evidence>
<evidence type="ECO:0000259" key="17">
    <source>
        <dbReference type="Pfam" id="PF02874"/>
    </source>
</evidence>
<evidence type="ECO:0000256" key="11">
    <source>
        <dbReference type="ARBA" id="ARBA00023196"/>
    </source>
</evidence>
<dbReference type="PANTHER" id="PTHR48082:SF2">
    <property type="entry name" value="ATP SYNTHASE SUBUNIT ALPHA, MITOCHONDRIAL"/>
    <property type="match status" value="1"/>
</dbReference>
<keyword evidence="19" id="KW-1185">Reference proteome</keyword>
<dbReference type="InterPro" id="IPR023366">
    <property type="entry name" value="ATP_synth_asu-like_sf"/>
</dbReference>
<sequence length="509" mass="54801">MDIRAAEISKVIKDQIANFGTEAKVSEVGSVLSVGDGIARIHGLDNVQAGEMVEFSNGIQGMALNLEADNVGVVIFGTDSEIREGDVVKRTGTIVDVPVGKELLGRVVDGLGNPIDGKGPLKTTQRSRVEVKAPGIIPRQSVSEPVQTGLKALDALVPVGRGQRELIIGDRQTGKTAVAIDTFINQKEVNKGTDESKKLYCIYVAVGQKRSTVAQIVRALEEQGAMEYSIVVAATASEPAPLQYLAPYTGVAMGEYFRDNGMHAVIVYDDLSKQAVAYRQMSLLLRRPPGREAYPGDVFYLHSRLLERAAKMSDANGGGSLTALPIIETQAGDVSAYIPTNVISITDGQIFLETDLFFQGIRPAINVGLSVSRVGSAAQTKAMKKVSGSIKLELAQYREMAAFAQFGSDLDASTQKLLNRGARLTELLKQKQFSPLPFEEQTASIFAGTNGYLDGIPVSDVNRYEDAMLADLRANHADVLKGIRDSRDFSDDSKKALVAALDKFTKNFA</sequence>
<dbReference type="Gene3D" id="3.40.50.300">
    <property type="entry name" value="P-loop containing nucleotide triphosphate hydrolases"/>
    <property type="match status" value="1"/>
</dbReference>
<evidence type="ECO:0000256" key="8">
    <source>
        <dbReference type="ARBA" id="ARBA00022967"/>
    </source>
</evidence>
<dbReference type="CDD" id="cd18116">
    <property type="entry name" value="ATP-synt_F1_alpha_N"/>
    <property type="match status" value="1"/>
</dbReference>
<dbReference type="SUPFAM" id="SSF52540">
    <property type="entry name" value="P-loop containing nucleoside triphosphate hydrolases"/>
    <property type="match status" value="1"/>
</dbReference>
<evidence type="ECO:0000259" key="16">
    <source>
        <dbReference type="Pfam" id="PF00306"/>
    </source>
</evidence>
<dbReference type="NCBIfam" id="NF009884">
    <property type="entry name" value="PRK13343.1"/>
    <property type="match status" value="1"/>
</dbReference>
<dbReference type="InterPro" id="IPR004100">
    <property type="entry name" value="ATPase_F1/V1/A1_a/bsu_N"/>
</dbReference>
<dbReference type="EMBL" id="CP035733">
    <property type="protein sequence ID" value="QGY80549.1"/>
    <property type="molecule type" value="Genomic_DNA"/>
</dbReference>
<evidence type="ECO:0000256" key="13">
    <source>
        <dbReference type="ARBA" id="ARBA00026013"/>
    </source>
</evidence>
<organism evidence="18 19">
    <name type="scientific">Sphingorhabdus lacus</name>
    <dbReference type="NCBI Taxonomy" id="392610"/>
    <lineage>
        <taxon>Bacteria</taxon>
        <taxon>Pseudomonadati</taxon>
        <taxon>Pseudomonadota</taxon>
        <taxon>Alphaproteobacteria</taxon>
        <taxon>Sphingomonadales</taxon>
        <taxon>Sphingomonadaceae</taxon>
        <taxon>Sphingorhabdus</taxon>
    </lineage>
</organism>
<dbReference type="InterPro" id="IPR038376">
    <property type="entry name" value="ATP_synth_asu_C_sf"/>
</dbReference>
<dbReference type="GO" id="GO:0046933">
    <property type="term" value="F:proton-transporting ATP synthase activity, rotational mechanism"/>
    <property type="evidence" value="ECO:0007669"/>
    <property type="project" value="UniProtKB-UniRule"/>
</dbReference>
<evidence type="ECO:0000256" key="12">
    <source>
        <dbReference type="ARBA" id="ARBA00023310"/>
    </source>
</evidence>
<evidence type="ECO:0000256" key="7">
    <source>
        <dbReference type="ARBA" id="ARBA00022840"/>
    </source>
</evidence>
<comment type="catalytic activity">
    <reaction evidence="14">
        <text>ATP + H2O + 4 H(+)(in) = ADP + phosphate + 5 H(+)(out)</text>
        <dbReference type="Rhea" id="RHEA:57720"/>
        <dbReference type="ChEBI" id="CHEBI:15377"/>
        <dbReference type="ChEBI" id="CHEBI:15378"/>
        <dbReference type="ChEBI" id="CHEBI:30616"/>
        <dbReference type="ChEBI" id="CHEBI:43474"/>
        <dbReference type="ChEBI" id="CHEBI:456216"/>
        <dbReference type="EC" id="7.1.2.2"/>
    </reaction>
</comment>
<keyword evidence="10 14" id="KW-0472">Membrane</keyword>
<dbReference type="Gene3D" id="2.40.30.20">
    <property type="match status" value="1"/>
</dbReference>
<dbReference type="FunFam" id="1.20.150.20:FF:000001">
    <property type="entry name" value="ATP synthase subunit alpha"/>
    <property type="match status" value="1"/>
</dbReference>
<dbReference type="Gene3D" id="1.20.150.20">
    <property type="entry name" value="ATP synthase alpha/beta chain, C-terminal domain"/>
    <property type="match status" value="1"/>
</dbReference>
<dbReference type="InterPro" id="IPR005294">
    <property type="entry name" value="ATP_synth_F1_asu"/>
</dbReference>
<dbReference type="InterPro" id="IPR000793">
    <property type="entry name" value="ATP_synth_asu_C"/>
</dbReference>
<protein>
    <recommendedName>
        <fullName evidence="14">ATP synthase subunit alpha</fullName>
        <ecNumber evidence="14">7.1.2.2</ecNumber>
    </recommendedName>
    <alternativeName>
        <fullName evidence="14">ATP synthase F1 sector subunit alpha</fullName>
    </alternativeName>
    <alternativeName>
        <fullName evidence="14">F-ATPase subunit alpha</fullName>
    </alternativeName>
</protein>
<dbReference type="EC" id="7.1.2.2" evidence="14"/>
<keyword evidence="4 14" id="KW-0813">Transport</keyword>
<feature type="binding site" evidence="14">
    <location>
        <begin position="169"/>
        <end position="176"/>
    </location>
    <ligand>
        <name>ATP</name>
        <dbReference type="ChEBI" id="CHEBI:30616"/>
    </ligand>
</feature>
<dbReference type="PANTHER" id="PTHR48082">
    <property type="entry name" value="ATP SYNTHASE SUBUNIT ALPHA, MITOCHONDRIAL"/>
    <property type="match status" value="1"/>
</dbReference>
<dbReference type="OrthoDB" id="9803053at2"/>
<dbReference type="GO" id="GO:0045259">
    <property type="term" value="C:proton-transporting ATP synthase complex"/>
    <property type="evidence" value="ECO:0007669"/>
    <property type="project" value="UniProtKB-KW"/>
</dbReference>
<dbReference type="HAMAP" id="MF_01346">
    <property type="entry name" value="ATP_synth_alpha_bact"/>
    <property type="match status" value="1"/>
</dbReference>
<dbReference type="SUPFAM" id="SSF50615">
    <property type="entry name" value="N-terminal domain of alpha and beta subunits of F1 ATP synthase"/>
    <property type="match status" value="1"/>
</dbReference>
<name>A0A6I6L4I0_9SPHN</name>
<dbReference type="Pfam" id="PF00306">
    <property type="entry name" value="ATP-synt_ab_C"/>
    <property type="match status" value="1"/>
</dbReference>
<comment type="subunit">
    <text evidence="13">F-type ATPases have 2 components, CF(1) - the catalytic core - and CF(0) - the membrane proton channel. CF(1) has five subunits: alpha(3), beta(3), gamma(1), delta(1), epsilon(1). CF(0) has four main subunits: a(1), b(1), b'(1) and c(9-12).</text>
</comment>
<dbReference type="CDD" id="cd01132">
    <property type="entry name" value="F1-ATPase_alpha_CD"/>
    <property type="match status" value="1"/>
</dbReference>
<dbReference type="PIRSF" id="PIRSF039088">
    <property type="entry name" value="F_ATPase_subunit_alpha"/>
    <property type="match status" value="1"/>
</dbReference>
<dbReference type="GO" id="GO:0005524">
    <property type="term" value="F:ATP binding"/>
    <property type="evidence" value="ECO:0007669"/>
    <property type="project" value="UniProtKB-UniRule"/>
</dbReference>
<accession>A0A6I6L4I0</accession>
<dbReference type="InterPro" id="IPR027417">
    <property type="entry name" value="P-loop_NTPase"/>
</dbReference>
<dbReference type="FunFam" id="2.40.30.20:FF:000001">
    <property type="entry name" value="ATP synthase subunit alpha"/>
    <property type="match status" value="1"/>
</dbReference>
<feature type="domain" description="ATP synthase alpha subunit C-terminal" evidence="16">
    <location>
        <begin position="379"/>
        <end position="504"/>
    </location>
</feature>
<evidence type="ECO:0000256" key="3">
    <source>
        <dbReference type="ARBA" id="ARBA00008936"/>
    </source>
</evidence>
<evidence type="ECO:0000256" key="4">
    <source>
        <dbReference type="ARBA" id="ARBA00022448"/>
    </source>
</evidence>
<feature type="site" description="Required for activity" evidence="14">
    <location>
        <position position="370"/>
    </location>
</feature>
<feature type="domain" description="ATPase F1/V1/A1 complex alpha/beta subunit N-terminal" evidence="17">
    <location>
        <begin position="25"/>
        <end position="92"/>
    </location>
</feature>
<dbReference type="GO" id="GO:0005886">
    <property type="term" value="C:plasma membrane"/>
    <property type="evidence" value="ECO:0007669"/>
    <property type="project" value="UniProtKB-SubCell"/>
</dbReference>
<dbReference type="PROSITE" id="PS00152">
    <property type="entry name" value="ATPASE_ALPHA_BETA"/>
    <property type="match status" value="1"/>
</dbReference>
<comment type="function">
    <text evidence="1 14">Produces ATP from ADP in the presence of a proton gradient across the membrane. The alpha chain is a regulatory subunit.</text>
</comment>
<evidence type="ECO:0000256" key="2">
    <source>
        <dbReference type="ARBA" id="ARBA00004370"/>
    </source>
</evidence>
<dbReference type="SUPFAM" id="SSF47917">
    <property type="entry name" value="C-terminal domain of alpha and beta subunits of F1 ATP synthase"/>
    <property type="match status" value="1"/>
</dbReference>
<keyword evidence="14" id="KW-1003">Cell membrane</keyword>
<dbReference type="InterPro" id="IPR020003">
    <property type="entry name" value="ATPase_a/bsu_AS"/>
</dbReference>
<evidence type="ECO:0000256" key="10">
    <source>
        <dbReference type="ARBA" id="ARBA00023136"/>
    </source>
</evidence>
<keyword evidence="7 14" id="KW-0067">ATP-binding</keyword>
<dbReference type="AlphaFoldDB" id="A0A6I6L4I0"/>